<dbReference type="AlphaFoldDB" id="A0A430AQ29"/>
<feature type="transmembrane region" description="Helical" evidence="6">
    <location>
        <begin position="577"/>
        <end position="599"/>
    </location>
</feature>
<dbReference type="OrthoDB" id="1705903at2"/>
<evidence type="ECO:0000256" key="3">
    <source>
        <dbReference type="ARBA" id="ARBA00022692"/>
    </source>
</evidence>
<comment type="caution">
    <text evidence="8">The sequence shown here is derived from an EMBL/GenBank/DDBJ whole genome shotgun (WGS) entry which is preliminary data.</text>
</comment>
<evidence type="ECO:0000256" key="5">
    <source>
        <dbReference type="ARBA" id="ARBA00023136"/>
    </source>
</evidence>
<feature type="domain" description="ABC3 transporter permease C-terminal" evidence="7">
    <location>
        <begin position="62"/>
        <end position="179"/>
    </location>
</feature>
<evidence type="ECO:0000256" key="2">
    <source>
        <dbReference type="ARBA" id="ARBA00022475"/>
    </source>
</evidence>
<keyword evidence="9" id="KW-1185">Reference proteome</keyword>
<evidence type="ECO:0000256" key="4">
    <source>
        <dbReference type="ARBA" id="ARBA00022989"/>
    </source>
</evidence>
<keyword evidence="3 6" id="KW-0812">Transmembrane</keyword>
<dbReference type="GO" id="GO:0005886">
    <property type="term" value="C:plasma membrane"/>
    <property type="evidence" value="ECO:0007669"/>
    <property type="project" value="UniProtKB-SubCell"/>
</dbReference>
<comment type="similarity">
    <text evidence="6">Belongs to the ABC-4 integral membrane protein family.</text>
</comment>
<evidence type="ECO:0000256" key="1">
    <source>
        <dbReference type="ARBA" id="ARBA00004651"/>
    </source>
</evidence>
<evidence type="ECO:0000256" key="6">
    <source>
        <dbReference type="PIRNR" id="PIRNR018968"/>
    </source>
</evidence>
<dbReference type="EMBL" id="NGKA01000016">
    <property type="protein sequence ID" value="RSU10165.1"/>
    <property type="molecule type" value="Genomic_DNA"/>
</dbReference>
<comment type="subcellular location">
    <subcellularLocation>
        <location evidence="1 6">Cell membrane</location>
        <topology evidence="1 6">Multi-pass membrane protein</topology>
    </subcellularLocation>
</comment>
<evidence type="ECO:0000313" key="8">
    <source>
        <dbReference type="EMBL" id="RSU10165.1"/>
    </source>
</evidence>
<accession>A0A430AQ29</accession>
<feature type="transmembrane region" description="Helical" evidence="6">
    <location>
        <begin position="225"/>
        <end position="256"/>
    </location>
</feature>
<feature type="transmembrane region" description="Helical" evidence="6">
    <location>
        <begin position="54"/>
        <end position="83"/>
    </location>
</feature>
<dbReference type="RefSeq" id="WP_126809638.1">
    <property type="nucleotide sequence ID" value="NZ_NGKA01000016.1"/>
</dbReference>
<name>A0A430AQ29_9ENTE</name>
<sequence length="610" mass="69247">MTWKLALINVKKRWQDYLVLMMGLIISVSIFYMFQTLSLNVKFLEEVIPTISMVAFIFQLGAVLLGIITVVYIFYANSFLLSMRKKEYGMYMMLGAKKKKIKQMMTIETLFIGFLSMVVGIMLGVVFSTIMSQVLLNQLRVSSNQYNAFSFSAVVVTFIFFLILFVLTAITNASKFSKTKLLDLLHEDQQSEKHRPNKLKTISLTIVSVILIMIGYFSLWHVKELALAGLVIALFTITFGTFLFFAALLPAVISAFKNNEKFSRKGIRIFTLSQLSFKSSSLSKVLGMVTMLLALSLGAITVGDAFNNYKEALIKQAPYDAVIFNPDEAVSKEMAKLEGKEERLYHIKQNNEEFYFLYDELREQPITMNNQTGFTLKAKPFTEFNEGDSFSTNNGTEFSIMSAFGQIMNPYTSYLNAPVYHVVSQSEFDQAQGESGVIHVLMVDDFEGQLDIFERIDTLEMARFDLEDAETSNSKFALYSMISMMVSGFMFMGAFLGIAFLAMLASSLMFKILSGAYQDIGRYDMLRKIGVGKKKLLASIYKEILVVFAVPGILGTIHVLFGLKMFELLMPEPYSHIWLPFVIFAAIYLLYYFITVKLYQNIVLKSEKNQ</sequence>
<reference evidence="8 9" key="1">
    <citation type="submission" date="2017-05" db="EMBL/GenBank/DDBJ databases">
        <title>Vagococcus spp. assemblies.</title>
        <authorList>
            <person name="Gulvik C.A."/>
        </authorList>
    </citation>
    <scope>NUCLEOTIDE SEQUENCE [LARGE SCALE GENOMIC DNA]</scope>
    <source>
        <strain evidence="8 9">CCUG 51432</strain>
    </source>
</reference>
<keyword evidence="6" id="KW-0813">Transport</keyword>
<keyword evidence="5 6" id="KW-0472">Membrane</keyword>
<evidence type="ECO:0000313" key="9">
    <source>
        <dbReference type="Proteomes" id="UP000287605"/>
    </source>
</evidence>
<dbReference type="PANTHER" id="PTHR46795">
    <property type="entry name" value="ABC TRANSPORTER PERMEASE-RELATED-RELATED"/>
    <property type="match status" value="1"/>
</dbReference>
<organism evidence="8 9">
    <name type="scientific">Vagococcus elongatus</name>
    <dbReference type="NCBI Taxonomy" id="180344"/>
    <lineage>
        <taxon>Bacteria</taxon>
        <taxon>Bacillati</taxon>
        <taxon>Bacillota</taxon>
        <taxon>Bacilli</taxon>
        <taxon>Lactobacillales</taxon>
        <taxon>Enterococcaceae</taxon>
        <taxon>Vagococcus</taxon>
    </lineage>
</organism>
<dbReference type="Proteomes" id="UP000287605">
    <property type="component" value="Unassembled WGS sequence"/>
</dbReference>
<evidence type="ECO:0000259" key="7">
    <source>
        <dbReference type="Pfam" id="PF02687"/>
    </source>
</evidence>
<proteinExistence type="inferred from homology"/>
<dbReference type="PANTHER" id="PTHR46795:SF3">
    <property type="entry name" value="ABC TRANSPORTER PERMEASE"/>
    <property type="match status" value="1"/>
</dbReference>
<feature type="transmembrane region" description="Helical" evidence="6">
    <location>
        <begin position="544"/>
        <end position="565"/>
    </location>
</feature>
<keyword evidence="2 6" id="KW-1003">Cell membrane</keyword>
<dbReference type="InterPro" id="IPR027022">
    <property type="entry name" value="ABC_permease_BceB-typ"/>
</dbReference>
<feature type="transmembrane region" description="Helical" evidence="6">
    <location>
        <begin position="285"/>
        <end position="306"/>
    </location>
</feature>
<protein>
    <recommendedName>
        <fullName evidence="7">ABC3 transporter permease C-terminal domain-containing protein</fullName>
    </recommendedName>
</protein>
<feature type="transmembrane region" description="Helical" evidence="6">
    <location>
        <begin position="476"/>
        <end position="504"/>
    </location>
</feature>
<feature type="transmembrane region" description="Helical" evidence="6">
    <location>
        <begin position="17"/>
        <end position="34"/>
    </location>
</feature>
<dbReference type="InterPro" id="IPR052536">
    <property type="entry name" value="ABC-4_Integral_Memb_Prot"/>
</dbReference>
<dbReference type="InterPro" id="IPR003838">
    <property type="entry name" value="ABC3_permease_C"/>
</dbReference>
<keyword evidence="4 6" id="KW-1133">Transmembrane helix</keyword>
<gene>
    <name evidence="8" type="ORF">CBF29_10275</name>
</gene>
<dbReference type="PIRSF" id="PIRSF018968">
    <property type="entry name" value="ABC_permease_BceB"/>
    <property type="match status" value="1"/>
</dbReference>
<dbReference type="GO" id="GO:0055085">
    <property type="term" value="P:transmembrane transport"/>
    <property type="evidence" value="ECO:0007669"/>
    <property type="project" value="UniProtKB-UniRule"/>
</dbReference>
<feature type="transmembrane region" description="Helical" evidence="6">
    <location>
        <begin position="104"/>
        <end position="128"/>
    </location>
</feature>
<feature type="transmembrane region" description="Helical" evidence="6">
    <location>
        <begin position="148"/>
        <end position="170"/>
    </location>
</feature>
<feature type="transmembrane region" description="Helical" evidence="6">
    <location>
        <begin position="201"/>
        <end position="219"/>
    </location>
</feature>
<dbReference type="Pfam" id="PF02687">
    <property type="entry name" value="FtsX"/>
    <property type="match status" value="1"/>
</dbReference>